<evidence type="ECO:0000256" key="4">
    <source>
        <dbReference type="ARBA" id="ARBA00022692"/>
    </source>
</evidence>
<dbReference type="SUPFAM" id="SSF161098">
    <property type="entry name" value="MetI-like"/>
    <property type="match status" value="1"/>
</dbReference>
<evidence type="ECO:0000259" key="10">
    <source>
        <dbReference type="PROSITE" id="PS50928"/>
    </source>
</evidence>
<feature type="transmembrane region" description="Helical" evidence="9">
    <location>
        <begin position="253"/>
        <end position="275"/>
    </location>
</feature>
<dbReference type="InterPro" id="IPR000515">
    <property type="entry name" value="MetI-like"/>
</dbReference>
<dbReference type="InterPro" id="IPR035906">
    <property type="entry name" value="MetI-like_sf"/>
</dbReference>
<evidence type="ECO:0000256" key="2">
    <source>
        <dbReference type="ARBA" id="ARBA00022448"/>
    </source>
</evidence>
<dbReference type="InterPro" id="IPR050366">
    <property type="entry name" value="BP-dependent_transpt_permease"/>
</dbReference>
<feature type="transmembrane region" description="Helical" evidence="9">
    <location>
        <begin position="92"/>
        <end position="118"/>
    </location>
</feature>
<keyword evidence="6" id="KW-0653">Protein transport</keyword>
<comment type="caution">
    <text evidence="11">The sequence shown here is derived from an EMBL/GenBank/DDBJ whole genome shotgun (WGS) entry which is preliminary data.</text>
</comment>
<keyword evidence="4 9" id="KW-0812">Transmembrane</keyword>
<comment type="similarity">
    <text evidence="9">Belongs to the binding-protein-dependent transport system permease family.</text>
</comment>
<dbReference type="AlphaFoldDB" id="A0A3P3DPR2"/>
<evidence type="ECO:0000256" key="9">
    <source>
        <dbReference type="RuleBase" id="RU363032"/>
    </source>
</evidence>
<feature type="transmembrane region" description="Helical" evidence="9">
    <location>
        <begin position="29"/>
        <end position="49"/>
    </location>
</feature>
<dbReference type="CDD" id="cd06261">
    <property type="entry name" value="TM_PBP2"/>
    <property type="match status" value="1"/>
</dbReference>
<keyword evidence="3" id="KW-1003">Cell membrane</keyword>
<feature type="domain" description="ABC transmembrane type-1" evidence="10">
    <location>
        <begin position="88"/>
        <end position="276"/>
    </location>
</feature>
<keyword evidence="2 9" id="KW-0813">Transport</keyword>
<sequence length="289" mass="30268">MADHAAPPLIARPRPPGLARKLIRNPSGAIGLALLSLVIGLAVFAGLLFPEDPFEMVGMPFEAPFTGDFLLGTDMLGRDIAAGIAYGARISLLVGSVATLVIVVLGTLVGAVAGYYGGWIDTAAMRVTEFFQTIPTFIGAIVIVAVLGSTLPNVIGAIAIVSWAPLARLVRAEVRAVKSREFVEACVSLGMSDLRILIVQILPNVLTTIVVAGSLMVATAILFEAGLSFLGLGDPNIMTWGYMIGAGRSAIRTAWWMVTIPGLAVLLTVLAINLIGDALNEALNPRAKR</sequence>
<dbReference type="GO" id="GO:0015031">
    <property type="term" value="P:protein transport"/>
    <property type="evidence" value="ECO:0007669"/>
    <property type="project" value="UniProtKB-KW"/>
</dbReference>
<evidence type="ECO:0000256" key="7">
    <source>
        <dbReference type="ARBA" id="ARBA00022989"/>
    </source>
</evidence>
<dbReference type="PANTHER" id="PTHR43386">
    <property type="entry name" value="OLIGOPEPTIDE TRANSPORT SYSTEM PERMEASE PROTEIN APPC"/>
    <property type="match status" value="1"/>
</dbReference>
<keyword evidence="12" id="KW-1185">Reference proteome</keyword>
<dbReference type="EMBL" id="RRAZ01000008">
    <property type="protein sequence ID" value="RRH76220.1"/>
    <property type="molecule type" value="Genomic_DNA"/>
</dbReference>
<evidence type="ECO:0000256" key="6">
    <source>
        <dbReference type="ARBA" id="ARBA00022927"/>
    </source>
</evidence>
<dbReference type="Pfam" id="PF00528">
    <property type="entry name" value="BPD_transp_1"/>
    <property type="match status" value="1"/>
</dbReference>
<organism evidence="11 12">
    <name type="scientific">Falsigemmobacter faecalis</name>
    <dbReference type="NCBI Taxonomy" id="2488730"/>
    <lineage>
        <taxon>Bacteria</taxon>
        <taxon>Pseudomonadati</taxon>
        <taxon>Pseudomonadota</taxon>
        <taxon>Alphaproteobacteria</taxon>
        <taxon>Rhodobacterales</taxon>
        <taxon>Paracoccaceae</taxon>
        <taxon>Falsigemmobacter</taxon>
    </lineage>
</organism>
<evidence type="ECO:0000313" key="11">
    <source>
        <dbReference type="EMBL" id="RRH76220.1"/>
    </source>
</evidence>
<comment type="subcellular location">
    <subcellularLocation>
        <location evidence="1 9">Cell membrane</location>
        <topology evidence="1 9">Multi-pass membrane protein</topology>
    </subcellularLocation>
</comment>
<keyword evidence="5" id="KW-0571">Peptide transport</keyword>
<evidence type="ECO:0000256" key="3">
    <source>
        <dbReference type="ARBA" id="ARBA00022475"/>
    </source>
</evidence>
<reference evidence="11 12" key="1">
    <citation type="submission" date="2018-11" db="EMBL/GenBank/DDBJ databases">
        <title>Gemmobacter sp. nov., YIM 102744-1 draft genome.</title>
        <authorList>
            <person name="Li G."/>
            <person name="Jiang Y."/>
        </authorList>
    </citation>
    <scope>NUCLEOTIDE SEQUENCE [LARGE SCALE GENOMIC DNA]</scope>
    <source>
        <strain evidence="11 12">YIM 102744-1</strain>
    </source>
</reference>
<proteinExistence type="inferred from homology"/>
<evidence type="ECO:0000313" key="12">
    <source>
        <dbReference type="Proteomes" id="UP000282125"/>
    </source>
</evidence>
<name>A0A3P3DPR2_9RHOB</name>
<dbReference type="GO" id="GO:0055085">
    <property type="term" value="P:transmembrane transport"/>
    <property type="evidence" value="ECO:0007669"/>
    <property type="project" value="InterPro"/>
</dbReference>
<dbReference type="Gene3D" id="1.10.3720.10">
    <property type="entry name" value="MetI-like"/>
    <property type="match status" value="1"/>
</dbReference>
<evidence type="ECO:0000256" key="5">
    <source>
        <dbReference type="ARBA" id="ARBA00022856"/>
    </source>
</evidence>
<keyword evidence="8 9" id="KW-0472">Membrane</keyword>
<dbReference type="OrthoDB" id="9766870at2"/>
<dbReference type="Proteomes" id="UP000282125">
    <property type="component" value="Unassembled WGS sequence"/>
</dbReference>
<dbReference type="PROSITE" id="PS50928">
    <property type="entry name" value="ABC_TM1"/>
    <property type="match status" value="1"/>
</dbReference>
<evidence type="ECO:0000256" key="8">
    <source>
        <dbReference type="ARBA" id="ARBA00023136"/>
    </source>
</evidence>
<dbReference type="RefSeq" id="WP_124964359.1">
    <property type="nucleotide sequence ID" value="NZ_RRAZ01000008.1"/>
</dbReference>
<keyword evidence="7 9" id="KW-1133">Transmembrane helix</keyword>
<dbReference type="PANTHER" id="PTHR43386:SF1">
    <property type="entry name" value="D,D-DIPEPTIDE TRANSPORT SYSTEM PERMEASE PROTEIN DDPC-RELATED"/>
    <property type="match status" value="1"/>
</dbReference>
<protein>
    <submittedName>
        <fullName evidence="11">ABC transporter permease</fullName>
    </submittedName>
</protein>
<accession>A0A3P3DPR2</accession>
<evidence type="ECO:0000256" key="1">
    <source>
        <dbReference type="ARBA" id="ARBA00004651"/>
    </source>
</evidence>
<dbReference type="GO" id="GO:0005886">
    <property type="term" value="C:plasma membrane"/>
    <property type="evidence" value="ECO:0007669"/>
    <property type="project" value="UniProtKB-SubCell"/>
</dbReference>
<dbReference type="GO" id="GO:0015833">
    <property type="term" value="P:peptide transport"/>
    <property type="evidence" value="ECO:0007669"/>
    <property type="project" value="UniProtKB-KW"/>
</dbReference>
<gene>
    <name evidence="11" type="ORF">EG244_07365</name>
</gene>